<keyword evidence="2" id="KW-1185">Reference proteome</keyword>
<dbReference type="Proteomes" id="UP001154282">
    <property type="component" value="Unassembled WGS sequence"/>
</dbReference>
<sequence length="20" mass="2178">MSSPSLMFTSGILKICLVCF</sequence>
<organism evidence="1 2">
    <name type="scientific">Linum tenue</name>
    <dbReference type="NCBI Taxonomy" id="586396"/>
    <lineage>
        <taxon>Eukaryota</taxon>
        <taxon>Viridiplantae</taxon>
        <taxon>Streptophyta</taxon>
        <taxon>Embryophyta</taxon>
        <taxon>Tracheophyta</taxon>
        <taxon>Spermatophyta</taxon>
        <taxon>Magnoliopsida</taxon>
        <taxon>eudicotyledons</taxon>
        <taxon>Gunneridae</taxon>
        <taxon>Pentapetalae</taxon>
        <taxon>rosids</taxon>
        <taxon>fabids</taxon>
        <taxon>Malpighiales</taxon>
        <taxon>Linaceae</taxon>
        <taxon>Linum</taxon>
    </lineage>
</organism>
<evidence type="ECO:0000313" key="2">
    <source>
        <dbReference type="Proteomes" id="UP001154282"/>
    </source>
</evidence>
<dbReference type="AlphaFoldDB" id="A0AAV0RHR8"/>
<accession>A0AAV0RHR8</accession>
<reference evidence="1" key="1">
    <citation type="submission" date="2022-08" db="EMBL/GenBank/DDBJ databases">
        <authorList>
            <person name="Gutierrez-Valencia J."/>
        </authorList>
    </citation>
    <scope>NUCLEOTIDE SEQUENCE</scope>
</reference>
<name>A0AAV0RHR8_9ROSI</name>
<evidence type="ECO:0000313" key="1">
    <source>
        <dbReference type="EMBL" id="CAI0557104.1"/>
    </source>
</evidence>
<comment type="caution">
    <text evidence="1">The sequence shown here is derived from an EMBL/GenBank/DDBJ whole genome shotgun (WGS) entry which is preliminary data.</text>
</comment>
<protein>
    <submittedName>
        <fullName evidence="1">Uncharacterized protein</fullName>
    </submittedName>
</protein>
<proteinExistence type="predicted"/>
<dbReference type="EMBL" id="CAMGYJ010000011">
    <property type="protein sequence ID" value="CAI0557104.1"/>
    <property type="molecule type" value="Genomic_DNA"/>
</dbReference>
<gene>
    <name evidence="1" type="ORF">LITE_LOCUS48223</name>
</gene>